<evidence type="ECO:0000313" key="2">
    <source>
        <dbReference type="Proteomes" id="UP000836841"/>
    </source>
</evidence>
<organism evidence="1 2">
    <name type="scientific">Thlaspi arvense</name>
    <name type="common">Field penny-cress</name>
    <dbReference type="NCBI Taxonomy" id="13288"/>
    <lineage>
        <taxon>Eukaryota</taxon>
        <taxon>Viridiplantae</taxon>
        <taxon>Streptophyta</taxon>
        <taxon>Embryophyta</taxon>
        <taxon>Tracheophyta</taxon>
        <taxon>Spermatophyta</taxon>
        <taxon>Magnoliopsida</taxon>
        <taxon>eudicotyledons</taxon>
        <taxon>Gunneridae</taxon>
        <taxon>Pentapetalae</taxon>
        <taxon>rosids</taxon>
        <taxon>malvids</taxon>
        <taxon>Brassicales</taxon>
        <taxon>Brassicaceae</taxon>
        <taxon>Thlaspideae</taxon>
        <taxon>Thlaspi</taxon>
    </lineage>
</organism>
<dbReference type="AlphaFoldDB" id="A0AAU9SHL6"/>
<reference evidence="1 2" key="1">
    <citation type="submission" date="2022-03" db="EMBL/GenBank/DDBJ databases">
        <authorList>
            <person name="Nunn A."/>
            <person name="Chopra R."/>
            <person name="Nunn A."/>
            <person name="Contreras Garrido A."/>
        </authorList>
    </citation>
    <scope>NUCLEOTIDE SEQUENCE [LARGE SCALE GENOMIC DNA]</scope>
</reference>
<keyword evidence="2" id="KW-1185">Reference proteome</keyword>
<dbReference type="EMBL" id="OU466861">
    <property type="protein sequence ID" value="CAH2065218.1"/>
    <property type="molecule type" value="Genomic_DNA"/>
</dbReference>
<proteinExistence type="predicted"/>
<evidence type="ECO:0000313" key="1">
    <source>
        <dbReference type="EMBL" id="CAH2065218.1"/>
    </source>
</evidence>
<protein>
    <submittedName>
        <fullName evidence="1">Uncharacterized protein</fullName>
    </submittedName>
</protein>
<accession>A0AAU9SHL6</accession>
<gene>
    <name evidence="1" type="ORF">TAV2_LOCUS17066</name>
</gene>
<dbReference type="Proteomes" id="UP000836841">
    <property type="component" value="Chromosome 5"/>
</dbReference>
<sequence>MGLSLLNCETFLHQVRQIFTCWIAKSLSFAGRLQLIQTEILEGSLHNLQRKFSWFSNKLLKLRDVVFTWMKRRVRDGNTTRFWSDNWTPFRSLLSFLATSCRPSRLGISQNTTVSSIFHNGYWALPPARSDSFVNLQTYLTTVQLSEGEDTYEWVIEDIPKKATEIDPQRSWVSSTSQIYRIDDTIVKMVDRLVCNKISSFRKSNPSMAMTLLQQWLLTA</sequence>
<name>A0AAU9SHL6_THLAR</name>